<comment type="caution">
    <text evidence="1">The sequence shown here is derived from an EMBL/GenBank/DDBJ whole genome shotgun (WGS) entry which is preliminary data.</text>
</comment>
<gene>
    <name evidence="1" type="ORF">UW65_C0010G0006</name>
</gene>
<proteinExistence type="predicted"/>
<sequence length="168" mass="18677">MGDNREHVSSLLCDTELEKIENTLRERVAAFYAGVQELAKQHPEVLITGSIQHPYELALELEGFTDSLLTDNMPLPDAVISLVEAAECRLNPKSTVHVIVSGNDGKPIAEVMGQVTKLAQEATGELIRQGKTENSRGRTYKEKNNLPLKNTPRFQKANTYVFKWENAG</sequence>
<dbReference type="AlphaFoldDB" id="A0A0G1JES2"/>
<accession>A0A0G1JES2</accession>
<protein>
    <submittedName>
        <fullName evidence="1">Uncharacterized protein</fullName>
    </submittedName>
</protein>
<evidence type="ECO:0000313" key="2">
    <source>
        <dbReference type="Proteomes" id="UP000034783"/>
    </source>
</evidence>
<evidence type="ECO:0000313" key="1">
    <source>
        <dbReference type="EMBL" id="KKT69848.1"/>
    </source>
</evidence>
<reference evidence="1 2" key="1">
    <citation type="journal article" date="2015" name="Nature">
        <title>rRNA introns, odd ribosomes, and small enigmatic genomes across a large radiation of phyla.</title>
        <authorList>
            <person name="Brown C.T."/>
            <person name="Hug L.A."/>
            <person name="Thomas B.C."/>
            <person name="Sharon I."/>
            <person name="Castelle C.J."/>
            <person name="Singh A."/>
            <person name="Wilkins M.J."/>
            <person name="Williams K.H."/>
            <person name="Banfield J.F."/>
        </authorList>
    </citation>
    <scope>NUCLEOTIDE SEQUENCE [LARGE SCALE GENOMIC DNA]</scope>
</reference>
<name>A0A0G1JES2_UNCKA</name>
<dbReference type="Proteomes" id="UP000034783">
    <property type="component" value="Unassembled WGS sequence"/>
</dbReference>
<dbReference type="EMBL" id="LCJD01000010">
    <property type="protein sequence ID" value="KKT69848.1"/>
    <property type="molecule type" value="Genomic_DNA"/>
</dbReference>
<organism evidence="1 2">
    <name type="scientific">candidate division WWE3 bacterium GW2011_GWB1_44_4</name>
    <dbReference type="NCBI Taxonomy" id="1619116"/>
    <lineage>
        <taxon>Bacteria</taxon>
        <taxon>Katanobacteria</taxon>
    </lineage>
</organism>